<proteinExistence type="predicted"/>
<dbReference type="Proteomes" id="UP000299102">
    <property type="component" value="Unassembled WGS sequence"/>
</dbReference>
<reference evidence="2 3" key="1">
    <citation type="journal article" date="2019" name="Commun. Biol.">
        <title>The bagworm genome reveals a unique fibroin gene that provides high tensile strength.</title>
        <authorList>
            <person name="Kono N."/>
            <person name="Nakamura H."/>
            <person name="Ohtoshi R."/>
            <person name="Tomita M."/>
            <person name="Numata K."/>
            <person name="Arakawa K."/>
        </authorList>
    </citation>
    <scope>NUCLEOTIDE SEQUENCE [LARGE SCALE GENOMIC DNA]</scope>
</reference>
<sequence>MSSDGRPSPTPPISDNTSRVAVKYVGRSPPGTPTDPIVITLSIAFLVNIYNFAASNTKGVASRRRRRAHTRGRALAWYPYARVRYGNHLLKVELATMSGAMRSFILLLTEIPVREADNALVTLLGSRVSIVGDYCIFLSNFKALLLIENVIKKIYSDD</sequence>
<feature type="transmembrane region" description="Helical" evidence="1">
    <location>
        <begin position="37"/>
        <end position="57"/>
    </location>
</feature>
<evidence type="ECO:0000313" key="3">
    <source>
        <dbReference type="Proteomes" id="UP000299102"/>
    </source>
</evidence>
<dbReference type="EMBL" id="BGZK01001459">
    <property type="protein sequence ID" value="GBP80378.1"/>
    <property type="molecule type" value="Genomic_DNA"/>
</dbReference>
<keyword evidence="1" id="KW-0812">Transmembrane</keyword>
<keyword evidence="1" id="KW-1133">Transmembrane helix</keyword>
<gene>
    <name evidence="2" type="ORF">EVAR_62281_1</name>
</gene>
<accession>A0A4C1YW77</accession>
<protein>
    <submittedName>
        <fullName evidence="2">Uncharacterized protein</fullName>
    </submittedName>
</protein>
<comment type="caution">
    <text evidence="2">The sequence shown here is derived from an EMBL/GenBank/DDBJ whole genome shotgun (WGS) entry which is preliminary data.</text>
</comment>
<evidence type="ECO:0000256" key="1">
    <source>
        <dbReference type="SAM" id="Phobius"/>
    </source>
</evidence>
<name>A0A4C1YW77_EUMVA</name>
<keyword evidence="1" id="KW-0472">Membrane</keyword>
<evidence type="ECO:0000313" key="2">
    <source>
        <dbReference type="EMBL" id="GBP80378.1"/>
    </source>
</evidence>
<organism evidence="2 3">
    <name type="scientific">Eumeta variegata</name>
    <name type="common">Bagworm moth</name>
    <name type="synonym">Eumeta japonica</name>
    <dbReference type="NCBI Taxonomy" id="151549"/>
    <lineage>
        <taxon>Eukaryota</taxon>
        <taxon>Metazoa</taxon>
        <taxon>Ecdysozoa</taxon>
        <taxon>Arthropoda</taxon>
        <taxon>Hexapoda</taxon>
        <taxon>Insecta</taxon>
        <taxon>Pterygota</taxon>
        <taxon>Neoptera</taxon>
        <taxon>Endopterygota</taxon>
        <taxon>Lepidoptera</taxon>
        <taxon>Glossata</taxon>
        <taxon>Ditrysia</taxon>
        <taxon>Tineoidea</taxon>
        <taxon>Psychidae</taxon>
        <taxon>Oiketicinae</taxon>
        <taxon>Eumeta</taxon>
    </lineage>
</organism>
<keyword evidence="3" id="KW-1185">Reference proteome</keyword>
<dbReference type="AlphaFoldDB" id="A0A4C1YW77"/>